<evidence type="ECO:0000313" key="8">
    <source>
        <dbReference type="Proteomes" id="UP001596142"/>
    </source>
</evidence>
<dbReference type="PANTHER" id="PTHR30474">
    <property type="entry name" value="CELL CYCLE PROTEIN"/>
    <property type="match status" value="1"/>
</dbReference>
<feature type="transmembrane region" description="Helical" evidence="6">
    <location>
        <begin position="118"/>
        <end position="135"/>
    </location>
</feature>
<feature type="transmembrane region" description="Helical" evidence="6">
    <location>
        <begin position="280"/>
        <end position="306"/>
    </location>
</feature>
<keyword evidence="4 6" id="KW-1133">Transmembrane helix</keyword>
<keyword evidence="2 6" id="KW-0812">Transmembrane</keyword>
<evidence type="ECO:0000256" key="6">
    <source>
        <dbReference type="SAM" id="Phobius"/>
    </source>
</evidence>
<dbReference type="PANTHER" id="PTHR30474:SF1">
    <property type="entry name" value="PEPTIDOGLYCAN GLYCOSYLTRANSFERASE MRDB"/>
    <property type="match status" value="1"/>
</dbReference>
<keyword evidence="8" id="KW-1185">Reference proteome</keyword>
<evidence type="ECO:0000256" key="3">
    <source>
        <dbReference type="ARBA" id="ARBA00022960"/>
    </source>
</evidence>
<keyword evidence="5 6" id="KW-0472">Membrane</keyword>
<comment type="subcellular location">
    <subcellularLocation>
        <location evidence="1">Membrane</location>
        <topology evidence="1">Multi-pass membrane protein</topology>
    </subcellularLocation>
</comment>
<name>A0ABW0YHV0_9BACI</name>
<feature type="transmembrane region" description="Helical" evidence="6">
    <location>
        <begin position="356"/>
        <end position="378"/>
    </location>
</feature>
<feature type="transmembrane region" description="Helical" evidence="6">
    <location>
        <begin position="12"/>
        <end position="32"/>
    </location>
</feature>
<evidence type="ECO:0000256" key="2">
    <source>
        <dbReference type="ARBA" id="ARBA00022692"/>
    </source>
</evidence>
<dbReference type="PROSITE" id="PS51257">
    <property type="entry name" value="PROKAR_LIPOPROTEIN"/>
    <property type="match status" value="1"/>
</dbReference>
<evidence type="ECO:0000256" key="1">
    <source>
        <dbReference type="ARBA" id="ARBA00004141"/>
    </source>
</evidence>
<feature type="transmembrane region" description="Helical" evidence="6">
    <location>
        <begin position="318"/>
        <end position="336"/>
    </location>
</feature>
<evidence type="ECO:0000256" key="4">
    <source>
        <dbReference type="ARBA" id="ARBA00022989"/>
    </source>
</evidence>
<comment type="caution">
    <text evidence="7">The sequence shown here is derived from an EMBL/GenBank/DDBJ whole genome shotgun (WGS) entry which is preliminary data.</text>
</comment>
<reference evidence="8" key="1">
    <citation type="journal article" date="2019" name="Int. J. Syst. Evol. Microbiol.">
        <title>The Global Catalogue of Microorganisms (GCM) 10K type strain sequencing project: providing services to taxonomists for standard genome sequencing and annotation.</title>
        <authorList>
            <consortium name="The Broad Institute Genomics Platform"/>
            <consortium name="The Broad Institute Genome Sequencing Center for Infectious Disease"/>
            <person name="Wu L."/>
            <person name="Ma J."/>
        </authorList>
    </citation>
    <scope>NUCLEOTIDE SEQUENCE [LARGE SCALE GENOMIC DNA]</scope>
    <source>
        <strain evidence="8">CECT 7184</strain>
    </source>
</reference>
<dbReference type="RefSeq" id="WP_385938785.1">
    <property type="nucleotide sequence ID" value="NZ_JBHSOZ010000003.1"/>
</dbReference>
<accession>A0ABW0YHV0</accession>
<sequence>MRELNTEEKQYDINILFVLFLFAVISCLYILYAQQMPQYNENFAVRQLIFYFVAFGVVFAVIHFDFEYYANLSWVLYGFGLFMLLALEFAPQSIAPTIAGAVRWFRVPIIGSFQPSELVKIFIIITLSTVIYKHNLQKTAANLKVDLWLLCKMAFVVLPPVLLLQRQPDMGMVMMTGAIFLSLVIVSGISYKLVSLIIGGPVLLFTGFIIAFFRFPSFVEQYFFNFISDYQVRRFYGWLNPAEFSDEGYQTVQAMTAIGAGRLYGNPEADVYLPEAHTDFIFAVIGMEHGFLGAALVITLYFVLLYQILMTALRCHNSFGTYLCAGVIGMLSFQVFQNVGMNLGILPVTGFTLPLLSYGGSSLIATMFAIGIVLSVSYHSKNYMFES</sequence>
<feature type="transmembrane region" description="Helical" evidence="6">
    <location>
        <begin position="147"/>
        <end position="164"/>
    </location>
</feature>
<keyword evidence="3" id="KW-0133">Cell shape</keyword>
<feature type="transmembrane region" description="Helical" evidence="6">
    <location>
        <begin position="74"/>
        <end position="98"/>
    </location>
</feature>
<proteinExistence type="predicted"/>
<organism evidence="7 8">
    <name type="scientific">Thalassorhabdus alkalitolerans</name>
    <dbReference type="NCBI Taxonomy" id="2282697"/>
    <lineage>
        <taxon>Bacteria</taxon>
        <taxon>Bacillati</taxon>
        <taxon>Bacillota</taxon>
        <taxon>Bacilli</taxon>
        <taxon>Bacillales</taxon>
        <taxon>Bacillaceae</taxon>
        <taxon>Thalassorhabdus</taxon>
    </lineage>
</organism>
<evidence type="ECO:0000256" key="5">
    <source>
        <dbReference type="ARBA" id="ARBA00023136"/>
    </source>
</evidence>
<dbReference type="Proteomes" id="UP001596142">
    <property type="component" value="Unassembled WGS sequence"/>
</dbReference>
<dbReference type="EMBL" id="JBHSOZ010000003">
    <property type="protein sequence ID" value="MFC5711894.1"/>
    <property type="molecule type" value="Genomic_DNA"/>
</dbReference>
<feature type="transmembrane region" description="Helical" evidence="6">
    <location>
        <begin position="196"/>
        <end position="215"/>
    </location>
</feature>
<evidence type="ECO:0000313" key="7">
    <source>
        <dbReference type="EMBL" id="MFC5711894.1"/>
    </source>
</evidence>
<feature type="transmembrane region" description="Helical" evidence="6">
    <location>
        <begin position="170"/>
        <end position="189"/>
    </location>
</feature>
<dbReference type="Pfam" id="PF01098">
    <property type="entry name" value="FTSW_RODA_SPOVE"/>
    <property type="match status" value="1"/>
</dbReference>
<protein>
    <submittedName>
        <fullName evidence="7">FtsW/RodA/SpoVE family cell cycle protein</fullName>
    </submittedName>
</protein>
<dbReference type="InterPro" id="IPR001182">
    <property type="entry name" value="FtsW/RodA"/>
</dbReference>
<feature type="transmembrane region" description="Helical" evidence="6">
    <location>
        <begin position="44"/>
        <end position="62"/>
    </location>
</feature>
<gene>
    <name evidence="7" type="ORF">ACFPU1_03795</name>
</gene>